<dbReference type="Proteomes" id="UP001234202">
    <property type="component" value="Unassembled WGS sequence"/>
</dbReference>
<comment type="caution">
    <text evidence="1">The sequence shown here is derived from an EMBL/GenBank/DDBJ whole genome shotgun (WGS) entry which is preliminary data.</text>
</comment>
<dbReference type="EMBL" id="JASBWV010000009">
    <property type="protein sequence ID" value="KAJ9124806.1"/>
    <property type="molecule type" value="Genomic_DNA"/>
</dbReference>
<gene>
    <name evidence="1" type="ORF">QFC24_003175</name>
</gene>
<proteinExistence type="predicted"/>
<organism evidence="1 2">
    <name type="scientific">Naganishia onofrii</name>
    <dbReference type="NCBI Taxonomy" id="1851511"/>
    <lineage>
        <taxon>Eukaryota</taxon>
        <taxon>Fungi</taxon>
        <taxon>Dikarya</taxon>
        <taxon>Basidiomycota</taxon>
        <taxon>Agaricomycotina</taxon>
        <taxon>Tremellomycetes</taxon>
        <taxon>Filobasidiales</taxon>
        <taxon>Filobasidiaceae</taxon>
        <taxon>Naganishia</taxon>
    </lineage>
</organism>
<evidence type="ECO:0000313" key="1">
    <source>
        <dbReference type="EMBL" id="KAJ9124806.1"/>
    </source>
</evidence>
<sequence>MPASEPNTGLKIEHDGEQSSSNSTEPMISASATSNSSAISSHMPIVISSEDVGSSTSEVSPPSSTETAEPSPTGTHTSSPSDIPPSSTTQAAESSSEFDPFAIFGQPTASSSSSSLTSTTTPTSTDTQNSQQSASASSPVFVTITHTPASTITPLAAVAANQAFAPFVKPAAAAPGPAVSYIIDPKPAIVTLQVVDGKLVPAGSAATAYALAGLGGVQGKAVALGTGTGAEVGADDIVNAALNAPNLHYVNPLMNLASEIVILTQPKDAGCNMQCLPFRTNTVKCNTDFPLLTADLKKSSTTTTNAANQKTNTSLTACICEPFIQRGSCEACFTKNSTLATMPQMSYFSGINSRCPVIGESSAASSSRGALPSITNDPDGTTTANNDPLQGVDRKLLAAVCDGTGLSKSDPKTYESCKNGLNVAAILNTTDDMLRQKIPAWKGSLSSNTVTSSSSNAANGNNKTRNAYCDTVLENNQFWFETCIRQQGNAALGSLQGTIGLSLGVAAIVVGTGLWLLA</sequence>
<evidence type="ECO:0000313" key="2">
    <source>
        <dbReference type="Proteomes" id="UP001234202"/>
    </source>
</evidence>
<accession>A0ACC2XME9</accession>
<protein>
    <submittedName>
        <fullName evidence="1">Uncharacterized protein</fullName>
    </submittedName>
</protein>
<name>A0ACC2XME9_9TREE</name>
<keyword evidence="2" id="KW-1185">Reference proteome</keyword>
<reference evidence="1" key="1">
    <citation type="submission" date="2023-04" db="EMBL/GenBank/DDBJ databases">
        <title>Draft Genome sequencing of Naganishia species isolated from polar environments using Oxford Nanopore Technology.</title>
        <authorList>
            <person name="Leo P."/>
            <person name="Venkateswaran K."/>
        </authorList>
    </citation>
    <scope>NUCLEOTIDE SEQUENCE</scope>
    <source>
        <strain evidence="1">DBVPG 5303</strain>
    </source>
</reference>